<dbReference type="InterPro" id="IPR022689">
    <property type="entry name" value="Iron_dep_repressor"/>
</dbReference>
<dbReference type="PANTHER" id="PTHR33238">
    <property type="entry name" value="IRON (METAL) DEPENDENT REPRESSOR, DTXR FAMILY"/>
    <property type="match status" value="1"/>
</dbReference>
<evidence type="ECO:0000256" key="1">
    <source>
        <dbReference type="ARBA" id="ARBA00007871"/>
    </source>
</evidence>
<dbReference type="GO" id="GO:0046914">
    <property type="term" value="F:transition metal ion binding"/>
    <property type="evidence" value="ECO:0007669"/>
    <property type="project" value="InterPro"/>
</dbReference>
<dbReference type="InterPro" id="IPR001367">
    <property type="entry name" value="Fe_dep_repressor"/>
</dbReference>
<dbReference type="GO" id="GO:0003700">
    <property type="term" value="F:DNA-binding transcription factor activity"/>
    <property type="evidence" value="ECO:0007669"/>
    <property type="project" value="InterPro"/>
</dbReference>
<dbReference type="PROSITE" id="PS50944">
    <property type="entry name" value="HTH_DTXR"/>
    <property type="match status" value="1"/>
</dbReference>
<evidence type="ECO:0000256" key="7">
    <source>
        <dbReference type="SAM" id="MobiDB-lite"/>
    </source>
</evidence>
<dbReference type="InterPro" id="IPR022687">
    <property type="entry name" value="HTH_DTXR"/>
</dbReference>
<dbReference type="PANTHER" id="PTHR33238:SF7">
    <property type="entry name" value="IRON-DEPENDENT TRANSCRIPTIONAL REGULATOR"/>
    <property type="match status" value="1"/>
</dbReference>
<feature type="domain" description="HTH dtxR-type" evidence="8">
    <location>
        <begin position="27"/>
        <end position="88"/>
    </location>
</feature>
<evidence type="ECO:0000313" key="10">
    <source>
        <dbReference type="Proteomes" id="UP000042527"/>
    </source>
</evidence>
<keyword evidence="10" id="KW-1185">Reference proteome</keyword>
<dbReference type="InterPro" id="IPR050536">
    <property type="entry name" value="DtxR_MntR_Metal-Reg"/>
</dbReference>
<dbReference type="GO" id="GO:0003677">
    <property type="term" value="F:DNA binding"/>
    <property type="evidence" value="ECO:0007669"/>
    <property type="project" value="UniProtKB-KW"/>
</dbReference>
<dbReference type="InterPro" id="IPR036421">
    <property type="entry name" value="Fe_dep_repressor_sf"/>
</dbReference>
<dbReference type="SUPFAM" id="SSF47979">
    <property type="entry name" value="Iron-dependent repressor protein, dimerization domain"/>
    <property type="match status" value="1"/>
</dbReference>
<reference evidence="10" key="1">
    <citation type="submission" date="2015-01" db="EMBL/GenBank/DDBJ databases">
        <authorList>
            <person name="Manzoor Shahid"/>
            <person name="Zubair Saima"/>
        </authorList>
    </citation>
    <scope>NUCLEOTIDE SEQUENCE [LARGE SCALE GENOMIC DNA]</scope>
    <source>
        <strain evidence="10">V1</strain>
    </source>
</reference>
<dbReference type="EMBL" id="CDNC01000001">
    <property type="protein sequence ID" value="CEM60459.1"/>
    <property type="molecule type" value="Genomic_DNA"/>
</dbReference>
<evidence type="ECO:0000256" key="2">
    <source>
        <dbReference type="ARBA" id="ARBA00022386"/>
    </source>
</evidence>
<organism evidence="9 10">
    <name type="scientific">Treponema phagedenis</name>
    <dbReference type="NCBI Taxonomy" id="162"/>
    <lineage>
        <taxon>Bacteria</taxon>
        <taxon>Pseudomonadati</taxon>
        <taxon>Spirochaetota</taxon>
        <taxon>Spirochaetia</taxon>
        <taxon>Spirochaetales</taxon>
        <taxon>Treponemataceae</taxon>
        <taxon>Treponema</taxon>
    </lineage>
</organism>
<name>A0A0B7GPH2_TREPH</name>
<evidence type="ECO:0000256" key="3">
    <source>
        <dbReference type="ARBA" id="ARBA00023015"/>
    </source>
</evidence>
<sequence>MRGNVGLDIKLAFFQNMAYTYDMCAKITASKEDYLETIYDLSLVDEHVRSIDIATVLGVSRASVNKTLGILKESGFIKHEPYGTVLLTKKGQTIAKNVRLRHNALHMFLEEVLGVESKKAAAEACEMEHAISQETAQKLYEYLEKIGKSPGLDPLSKTHKVQSTYERSLK</sequence>
<comment type="similarity">
    <text evidence="1">Belongs to the DtxR/MntR family.</text>
</comment>
<evidence type="ECO:0000259" key="8">
    <source>
        <dbReference type="PROSITE" id="PS50944"/>
    </source>
</evidence>
<keyword evidence="3" id="KW-0805">Transcription regulation</keyword>
<feature type="compositionally biased region" description="Polar residues" evidence="7">
    <location>
        <begin position="161"/>
        <end position="170"/>
    </location>
</feature>
<comment type="function">
    <text evidence="6">In the presence of manganese, represses expression of mntH and mntS. Up-regulates expression of mntP.</text>
</comment>
<dbReference type="InterPro" id="IPR036388">
    <property type="entry name" value="WH-like_DNA-bd_sf"/>
</dbReference>
<gene>
    <name evidence="9" type="ORF">TPHV1_10127</name>
</gene>
<feature type="region of interest" description="Disordered" evidence="7">
    <location>
        <begin position="148"/>
        <end position="170"/>
    </location>
</feature>
<dbReference type="SMART" id="SM00529">
    <property type="entry name" value="HTH_DTXR"/>
    <property type="match status" value="1"/>
</dbReference>
<dbReference type="GO" id="GO:0046983">
    <property type="term" value="F:protein dimerization activity"/>
    <property type="evidence" value="ECO:0007669"/>
    <property type="project" value="InterPro"/>
</dbReference>
<dbReference type="AlphaFoldDB" id="A0A0B7GPH2"/>
<dbReference type="Pfam" id="PF01325">
    <property type="entry name" value="Fe_dep_repress"/>
    <property type="match status" value="1"/>
</dbReference>
<keyword evidence="5" id="KW-0804">Transcription</keyword>
<evidence type="ECO:0000256" key="5">
    <source>
        <dbReference type="ARBA" id="ARBA00023163"/>
    </source>
</evidence>
<evidence type="ECO:0000256" key="6">
    <source>
        <dbReference type="ARBA" id="ARBA00025185"/>
    </source>
</evidence>
<evidence type="ECO:0000313" key="9">
    <source>
        <dbReference type="EMBL" id="CEM60459.1"/>
    </source>
</evidence>
<dbReference type="Pfam" id="PF02742">
    <property type="entry name" value="Fe_dep_repr_C"/>
    <property type="match status" value="1"/>
</dbReference>
<dbReference type="InterPro" id="IPR036390">
    <property type="entry name" value="WH_DNA-bd_sf"/>
</dbReference>
<dbReference type="Gene3D" id="1.10.60.10">
    <property type="entry name" value="Iron dependent repressor, metal binding and dimerisation domain"/>
    <property type="match status" value="1"/>
</dbReference>
<evidence type="ECO:0000256" key="4">
    <source>
        <dbReference type="ARBA" id="ARBA00023125"/>
    </source>
</evidence>
<dbReference type="Gene3D" id="1.10.10.10">
    <property type="entry name" value="Winged helix-like DNA-binding domain superfamily/Winged helix DNA-binding domain"/>
    <property type="match status" value="1"/>
</dbReference>
<protein>
    <recommendedName>
        <fullName evidence="2">Transcriptional regulator MntR</fullName>
    </recommendedName>
</protein>
<accession>A0A0B7GPH2</accession>
<keyword evidence="4" id="KW-0238">DNA-binding</keyword>
<dbReference type="Proteomes" id="UP000042527">
    <property type="component" value="Unassembled WGS sequence"/>
</dbReference>
<proteinExistence type="inferred from homology"/>
<dbReference type="SUPFAM" id="SSF46785">
    <property type="entry name" value="Winged helix' DNA-binding domain"/>
    <property type="match status" value="1"/>
</dbReference>